<gene>
    <name evidence="1" type="ORF">TRIADDRAFT_61786</name>
</gene>
<proteinExistence type="predicted"/>
<evidence type="ECO:0000313" key="2">
    <source>
        <dbReference type="Proteomes" id="UP000009022"/>
    </source>
</evidence>
<dbReference type="PhylomeDB" id="B3SBY8"/>
<dbReference type="InterPro" id="IPR036388">
    <property type="entry name" value="WH-like_DNA-bd_sf"/>
</dbReference>
<dbReference type="FunCoup" id="B3SBY8">
    <property type="interactions" value="226"/>
</dbReference>
<accession>B3SBY8</accession>
<dbReference type="PANTHER" id="PTHR16206">
    <property type="entry name" value="DEP DOMAIN-CONTAINING"/>
    <property type="match status" value="1"/>
</dbReference>
<protein>
    <recommendedName>
        <fullName evidence="3">DEP domain-containing protein</fullName>
    </recommendedName>
</protein>
<dbReference type="EMBL" id="DS985267">
    <property type="protein sequence ID" value="EDV19757.1"/>
    <property type="molecule type" value="Genomic_DNA"/>
</dbReference>
<organism evidence="1 2">
    <name type="scientific">Trichoplax adhaerens</name>
    <name type="common">Trichoplax reptans</name>
    <dbReference type="NCBI Taxonomy" id="10228"/>
    <lineage>
        <taxon>Eukaryota</taxon>
        <taxon>Metazoa</taxon>
        <taxon>Placozoa</taxon>
        <taxon>Uniplacotomia</taxon>
        <taxon>Trichoplacea</taxon>
        <taxon>Trichoplacidae</taxon>
        <taxon>Trichoplax</taxon>
    </lineage>
</organism>
<dbReference type="AlphaFoldDB" id="B3SBY8"/>
<evidence type="ECO:0008006" key="3">
    <source>
        <dbReference type="Google" id="ProtNLM"/>
    </source>
</evidence>
<dbReference type="RefSeq" id="XP_002117781.1">
    <property type="nucleotide sequence ID" value="XM_002117745.1"/>
</dbReference>
<dbReference type="PANTHER" id="PTHR16206:SF4">
    <property type="entry name" value="PROTEIN LET-99"/>
    <property type="match status" value="1"/>
</dbReference>
<dbReference type="InParanoid" id="B3SBY8"/>
<name>B3SBY8_TRIAD</name>
<evidence type="ECO:0000313" key="1">
    <source>
        <dbReference type="EMBL" id="EDV19757.1"/>
    </source>
</evidence>
<dbReference type="Gene3D" id="1.10.10.10">
    <property type="entry name" value="Winged helix-like DNA-binding domain superfamily/Winged helix DNA-binding domain"/>
    <property type="match status" value="1"/>
</dbReference>
<reference evidence="1 2" key="1">
    <citation type="journal article" date="2008" name="Nature">
        <title>The Trichoplax genome and the nature of placozoans.</title>
        <authorList>
            <person name="Srivastava M."/>
            <person name="Begovic E."/>
            <person name="Chapman J."/>
            <person name="Putnam N.H."/>
            <person name="Hellsten U."/>
            <person name="Kawashima T."/>
            <person name="Kuo A."/>
            <person name="Mitros T."/>
            <person name="Salamov A."/>
            <person name="Carpenter M.L."/>
            <person name="Signorovitch A.Y."/>
            <person name="Moreno M.A."/>
            <person name="Kamm K."/>
            <person name="Grimwood J."/>
            <person name="Schmutz J."/>
            <person name="Shapiro H."/>
            <person name="Grigoriev I.V."/>
            <person name="Buss L.W."/>
            <person name="Schierwater B."/>
            <person name="Dellaporta S.L."/>
            <person name="Rokhsar D.S."/>
        </authorList>
    </citation>
    <scope>NUCLEOTIDE SEQUENCE [LARGE SCALE GENOMIC DNA]</scope>
    <source>
        <strain evidence="1 2">Grell-BS-1999</strain>
    </source>
</reference>
<sequence length="325" mass="37529">MSGYKDQHGHERQQFKATVMWNDIINYLNENLPIPNKSYKKKGFQNSFTGKELLRVLASFAKEKDKQLQHAQLCKLGQYLIDRNVLIRLDSKLAKFRTKNSTYCLVNRKNSDTKLKDYNLVKILRAADGSKKAHTRSATSKISDITGGSSYEMGIKSMTREIALRRLLQLIEIPFLEDVMKFRDTMSTLSLDQSNCDGDDFQSFLAIISKQNYSEIYHCQSDTDKTWVALAFNCLNKPWPEEEGSFTKNSAHEARKELFYAVLRRYDSLSQPLLPPSLTESLRKLLSSVINDNSVPMKRKEIFLKLFLKHHPDASFTDTRNSEYL</sequence>
<keyword evidence="2" id="KW-1185">Reference proteome</keyword>
<dbReference type="Proteomes" id="UP000009022">
    <property type="component" value="Unassembled WGS sequence"/>
</dbReference>
<dbReference type="CTD" id="6758952"/>
<dbReference type="OrthoDB" id="276323at2759"/>
<dbReference type="HOGENOM" id="CLU_856123_0_0_1"/>
<dbReference type="GeneID" id="6758952"/>
<dbReference type="KEGG" id="tad:TRIADDRAFT_61786"/>